<organism evidence="11 12">
    <name type="scientific">Sitophilus oryzae</name>
    <name type="common">Rice weevil</name>
    <name type="synonym">Curculio oryzae</name>
    <dbReference type="NCBI Taxonomy" id="7048"/>
    <lineage>
        <taxon>Eukaryota</taxon>
        <taxon>Metazoa</taxon>
        <taxon>Ecdysozoa</taxon>
        <taxon>Arthropoda</taxon>
        <taxon>Hexapoda</taxon>
        <taxon>Insecta</taxon>
        <taxon>Pterygota</taxon>
        <taxon>Neoptera</taxon>
        <taxon>Endopterygota</taxon>
        <taxon>Coleoptera</taxon>
        <taxon>Polyphaga</taxon>
        <taxon>Cucujiformia</taxon>
        <taxon>Curculionidae</taxon>
        <taxon>Dryophthorinae</taxon>
        <taxon>Sitophilus</taxon>
    </lineage>
</organism>
<comment type="function">
    <text evidence="1">Component of the exocyst complex involved in the docking of exocytic vesicles with fusion sites on the plasma membrane.</text>
</comment>
<comment type="subcellular location">
    <subcellularLocation>
        <location evidence="3">Cell projection</location>
        <location evidence="3">Growth cone</location>
    </subcellularLocation>
    <subcellularLocation>
        <location evidence="2">Cytoplasm</location>
        <location evidence="2">Perinuclear region</location>
    </subcellularLocation>
</comment>
<dbReference type="RefSeq" id="XP_030749677.1">
    <property type="nucleotide sequence ID" value="XM_030893817.1"/>
</dbReference>
<evidence type="ECO:0000313" key="11">
    <source>
        <dbReference type="Proteomes" id="UP000504635"/>
    </source>
</evidence>
<evidence type="ECO:0000313" key="12">
    <source>
        <dbReference type="RefSeq" id="XP_030749677.1"/>
    </source>
</evidence>
<comment type="similarity">
    <text evidence="4">Belongs to the EXO84 family.</text>
</comment>
<dbReference type="InterPro" id="IPR032403">
    <property type="entry name" value="Exo84_C"/>
</dbReference>
<dbReference type="Gene3D" id="1.20.58.1220">
    <property type="entry name" value="Exo84p, C-terminal helical domain"/>
    <property type="match status" value="1"/>
</dbReference>
<dbReference type="InterPro" id="IPR001849">
    <property type="entry name" value="PH_domain"/>
</dbReference>
<dbReference type="GO" id="GO:0000145">
    <property type="term" value="C:exocyst"/>
    <property type="evidence" value="ECO:0007669"/>
    <property type="project" value="InterPro"/>
</dbReference>
<dbReference type="GO" id="GO:0006887">
    <property type="term" value="P:exocytosis"/>
    <property type="evidence" value="ECO:0007669"/>
    <property type="project" value="UniProtKB-KW"/>
</dbReference>
<sequence length="695" mass="79815">MEQLKEPSFQLFGDPEFVAEKYVRDTSQNYVGGSELQNIKKKIQALADETSSSLKRNVYQNYVQFIETAKEISHLESEMYQLSHLLSEQKSLLNALSATSILEDGTHVNVETNNKLSEQEVEEENKQKLSMILEKVENCKDLLEVPGRTLLFEGDLLEIDPTESTALKFVHVYLFNDGLMITIRNSNSRGIMRYAFESMYELGSLAVVNVRDLGNIKHAFKLLIFPDTRVFQCSSNTSKKEWLDKIDQAKKTKLAAEQQKRESTLSEKLSPSRSTSVDLSINNKPEEVTIIHPEWFLDVADELDVCIAQRHFEDAANYLQKAQNYITKITVQNGELDHVIIDVKKKVEQKQDSLIETLMKELEVNPDKSLQGGLRATRRAVRLLNQLGRSTQSCDLFLKLCSSMLKTQCKRVKREGSTTMYVRHLASVVFTNMCHMSEEFLRAFPDSVDCASAYVVWASGELNLFTTHFIKQVFMPQTSLSTITECVLLVRSQCERLCSYGVDFRYQLDGALRSSFVKALRDTREKLVDSMKLRASEDKWIPMNLVSKASLAKYLQEYSNMGLKLDFYVTGDVWLQLTSCNVAFTKIYLTLVDDCLKLKTTELLHVIEETLYIVFESQMRHNVVSYNNEQQIEQKRFILKNIEFLLVAVLELVQKKIKGETGYESEHLNKLWNEYSGLLKQSSRNTKTKYSSDFL</sequence>
<dbReference type="Pfam" id="PF16528">
    <property type="entry name" value="Exo84_C"/>
    <property type="match status" value="1"/>
</dbReference>
<dbReference type="InterPro" id="IPR042561">
    <property type="entry name" value="Exo84_C_1"/>
</dbReference>
<dbReference type="Proteomes" id="UP000504635">
    <property type="component" value="Unplaced"/>
</dbReference>
<evidence type="ECO:0000256" key="1">
    <source>
        <dbReference type="ARBA" id="ARBA00002660"/>
    </source>
</evidence>
<keyword evidence="11" id="KW-1185">Reference proteome</keyword>
<dbReference type="Gene3D" id="1.20.58.1210">
    <property type="entry name" value="Exo84p, N-terminal helical domain"/>
    <property type="match status" value="1"/>
</dbReference>
<dbReference type="GO" id="GO:0030426">
    <property type="term" value="C:growth cone"/>
    <property type="evidence" value="ECO:0007669"/>
    <property type="project" value="UniProtKB-SubCell"/>
</dbReference>
<evidence type="ECO:0000256" key="7">
    <source>
        <dbReference type="ARBA" id="ARBA00022483"/>
    </source>
</evidence>
<reference evidence="12" key="1">
    <citation type="submission" date="2025-08" db="UniProtKB">
        <authorList>
            <consortium name="RefSeq"/>
        </authorList>
    </citation>
    <scope>IDENTIFICATION</scope>
    <source>
        <tissue evidence="12">Gonads</tissue>
    </source>
</reference>
<dbReference type="GeneID" id="115877573"/>
<name>A0A6J2XEJ8_SITOR</name>
<evidence type="ECO:0000256" key="6">
    <source>
        <dbReference type="ARBA" id="ARBA00022448"/>
    </source>
</evidence>
<keyword evidence="7" id="KW-0268">Exocytosis</keyword>
<evidence type="ECO:0000256" key="5">
    <source>
        <dbReference type="ARBA" id="ARBA00017509"/>
    </source>
</evidence>
<dbReference type="Pfam" id="PF08700">
    <property type="entry name" value="VPS51_Exo84_N"/>
    <property type="match status" value="1"/>
</dbReference>
<evidence type="ECO:0000256" key="8">
    <source>
        <dbReference type="ARBA" id="ARBA00022927"/>
    </source>
</evidence>
<dbReference type="SUPFAM" id="SSF50729">
    <property type="entry name" value="PH domain-like"/>
    <property type="match status" value="1"/>
</dbReference>
<dbReference type="SUPFAM" id="SSF74788">
    <property type="entry name" value="Cullin repeat-like"/>
    <property type="match status" value="1"/>
</dbReference>
<evidence type="ECO:0000256" key="2">
    <source>
        <dbReference type="ARBA" id="ARBA00004556"/>
    </source>
</evidence>
<keyword evidence="8" id="KW-0653">Protein transport</keyword>
<dbReference type="CDD" id="cd01226">
    <property type="entry name" value="PH_RalBD_exo84"/>
    <property type="match status" value="1"/>
</dbReference>
<evidence type="ECO:0000256" key="9">
    <source>
        <dbReference type="SAM" id="MobiDB-lite"/>
    </source>
</evidence>
<protein>
    <recommendedName>
        <fullName evidence="5">Exocyst complex component 8</fullName>
    </recommendedName>
</protein>
<accession>A0A6J2XEJ8</accession>
<dbReference type="PANTHER" id="PTHR21426:SF12">
    <property type="entry name" value="EXOCYST COMPLEX COMPONENT 8"/>
    <property type="match status" value="1"/>
</dbReference>
<gene>
    <name evidence="12" type="primary">LOC115877573</name>
</gene>
<dbReference type="Gene3D" id="2.30.29.30">
    <property type="entry name" value="Pleckstrin-homology domain (PH domain)/Phosphotyrosine-binding domain (PTB)"/>
    <property type="match status" value="1"/>
</dbReference>
<evidence type="ECO:0000256" key="4">
    <source>
        <dbReference type="ARBA" id="ARBA00007210"/>
    </source>
</evidence>
<dbReference type="InParanoid" id="A0A6J2XEJ8"/>
<dbReference type="PROSITE" id="PS50003">
    <property type="entry name" value="PH_DOMAIN"/>
    <property type="match status" value="1"/>
</dbReference>
<dbReference type="InterPro" id="IPR033961">
    <property type="entry name" value="Exo84"/>
</dbReference>
<dbReference type="GO" id="GO:0048471">
    <property type="term" value="C:perinuclear region of cytoplasm"/>
    <property type="evidence" value="ECO:0007669"/>
    <property type="project" value="UniProtKB-SubCell"/>
</dbReference>
<dbReference type="GO" id="GO:0015031">
    <property type="term" value="P:protein transport"/>
    <property type="evidence" value="ECO:0007669"/>
    <property type="project" value="UniProtKB-KW"/>
</dbReference>
<dbReference type="InterPro" id="IPR042560">
    <property type="entry name" value="Exo84_C_2"/>
</dbReference>
<dbReference type="PANTHER" id="PTHR21426">
    <property type="entry name" value="EXOCYST COMPLEX COMPONENT 8"/>
    <property type="match status" value="1"/>
</dbReference>
<evidence type="ECO:0000256" key="3">
    <source>
        <dbReference type="ARBA" id="ARBA00004624"/>
    </source>
</evidence>
<keyword evidence="6" id="KW-0813">Transport</keyword>
<dbReference type="KEGG" id="soy:115877573"/>
<dbReference type="GO" id="GO:0006893">
    <property type="term" value="P:Golgi to plasma membrane transport"/>
    <property type="evidence" value="ECO:0007669"/>
    <property type="project" value="TreeGrafter"/>
</dbReference>
<dbReference type="AlphaFoldDB" id="A0A6J2XEJ8"/>
<proteinExistence type="inferred from homology"/>
<feature type="domain" description="PH" evidence="10">
    <location>
        <begin position="149"/>
        <end position="251"/>
    </location>
</feature>
<evidence type="ECO:0000259" key="10">
    <source>
        <dbReference type="PROSITE" id="PS50003"/>
    </source>
</evidence>
<feature type="region of interest" description="Disordered" evidence="9">
    <location>
        <begin position="257"/>
        <end position="278"/>
    </location>
</feature>
<dbReference type="InterPro" id="IPR011993">
    <property type="entry name" value="PH-like_dom_sf"/>
</dbReference>
<dbReference type="InterPro" id="IPR016159">
    <property type="entry name" value="Cullin_repeat-like_dom_sf"/>
</dbReference>
<dbReference type="OrthoDB" id="642193at2759"/>
<dbReference type="FunCoup" id="A0A6J2XEJ8">
    <property type="interactions" value="1600"/>
</dbReference>
<feature type="compositionally biased region" description="Polar residues" evidence="9">
    <location>
        <begin position="266"/>
        <end position="278"/>
    </location>
</feature>